<dbReference type="RefSeq" id="WP_099142301.1">
    <property type="nucleotide sequence ID" value="NZ_CAWNOR010000048.1"/>
</dbReference>
<feature type="transmembrane region" description="Helical" evidence="1">
    <location>
        <begin position="47"/>
        <end position="67"/>
    </location>
</feature>
<feature type="transmembrane region" description="Helical" evidence="1">
    <location>
        <begin position="204"/>
        <end position="224"/>
    </location>
</feature>
<organism evidence="2 3">
    <name type="scientific">Xenorhabdus kozodoii</name>
    <dbReference type="NCBI Taxonomy" id="351676"/>
    <lineage>
        <taxon>Bacteria</taxon>
        <taxon>Pseudomonadati</taxon>
        <taxon>Pseudomonadota</taxon>
        <taxon>Gammaproteobacteria</taxon>
        <taxon>Enterobacterales</taxon>
        <taxon>Morganellaceae</taxon>
        <taxon>Xenorhabdus</taxon>
    </lineage>
</organism>
<dbReference type="Proteomes" id="UP000221101">
    <property type="component" value="Unassembled WGS sequence"/>
</dbReference>
<comment type="caution">
    <text evidence="2">The sequence shown here is derived from an EMBL/GenBank/DDBJ whole genome shotgun (WGS) entry which is preliminary data.</text>
</comment>
<feature type="transmembrane region" description="Helical" evidence="1">
    <location>
        <begin position="165"/>
        <end position="183"/>
    </location>
</feature>
<feature type="transmembrane region" description="Helical" evidence="1">
    <location>
        <begin position="278"/>
        <end position="298"/>
    </location>
</feature>
<feature type="transmembrane region" description="Helical" evidence="1">
    <location>
        <begin position="349"/>
        <end position="366"/>
    </location>
</feature>
<feature type="transmembrane region" description="Helical" evidence="1">
    <location>
        <begin position="103"/>
        <end position="125"/>
    </location>
</feature>
<sequence>MIKKISSSIAIQSLGTISLLLVTLFITKEYGIQTQGEFAVIKSWVDLLVVIFCFGLPQSFIYGINALGINPYKLKIFSIYYPFLVFPLVFITTYLWFNKSNQLYYLHSTIFLSAGICFLIGHSLVRGIFLTINDSKLFSLITAIPSILLFSTILISYKINFFSFHISYLLSGLLSFILIIILVKKINIKSKDTVPWRILIKNGNHVLLQSISSGLIPVITYWLMNKYGMNNKDIGGFNLSVYSYQIFSLPFSMIAPIFVNQWSKQNNINIIKKNVMKLLKVSLCILLISSLTAIFLLPMIIEKILDNNFLFIIQSSRILLFSATPLFISTVLAGFLISKGFFSYNMKGYTLKTIFVIVTLIILFEFKSVSLQSISLSWILGDLILMLILYYKSVEIFRSNAQ</sequence>
<name>A0A2D0LAR2_9GAMM</name>
<evidence type="ECO:0000256" key="1">
    <source>
        <dbReference type="SAM" id="Phobius"/>
    </source>
</evidence>
<feature type="transmembrane region" description="Helical" evidence="1">
    <location>
        <begin position="372"/>
        <end position="391"/>
    </location>
</feature>
<keyword evidence="1" id="KW-0472">Membrane</keyword>
<keyword evidence="1" id="KW-0812">Transmembrane</keyword>
<proteinExistence type="predicted"/>
<keyword evidence="3" id="KW-1185">Reference proteome</keyword>
<gene>
    <name evidence="2" type="ORF">Xkoz_02312</name>
</gene>
<feature type="transmembrane region" description="Helical" evidence="1">
    <location>
        <begin position="318"/>
        <end position="337"/>
    </location>
</feature>
<accession>A0A2D0LAR2</accession>
<reference evidence="2 3" key="1">
    <citation type="journal article" date="2017" name="Nat. Microbiol.">
        <title>Natural product diversity associated with the nematode symbionts Photorhabdus and Xenorhabdus.</title>
        <authorList>
            <person name="Tobias N.J."/>
            <person name="Wolff H."/>
            <person name="Djahanschiri B."/>
            <person name="Grundmann F."/>
            <person name="Kronenwerth M."/>
            <person name="Shi Y.M."/>
            <person name="Simonyi S."/>
            <person name="Grun P."/>
            <person name="Shapiro-Ilan D."/>
            <person name="Pidot S.J."/>
            <person name="Stinear T.P."/>
            <person name="Ebersberger I."/>
            <person name="Bode H.B."/>
        </authorList>
    </citation>
    <scope>NUCLEOTIDE SEQUENCE [LARGE SCALE GENOMIC DNA]</scope>
    <source>
        <strain evidence="2 3">DSM 17907</strain>
    </source>
</reference>
<evidence type="ECO:0000313" key="3">
    <source>
        <dbReference type="Proteomes" id="UP000221101"/>
    </source>
</evidence>
<feature type="transmembrane region" description="Helical" evidence="1">
    <location>
        <begin position="137"/>
        <end position="159"/>
    </location>
</feature>
<keyword evidence="1" id="KW-1133">Transmembrane helix</keyword>
<feature type="transmembrane region" description="Helical" evidence="1">
    <location>
        <begin position="79"/>
        <end position="97"/>
    </location>
</feature>
<feature type="transmembrane region" description="Helical" evidence="1">
    <location>
        <begin position="236"/>
        <end position="258"/>
    </location>
</feature>
<evidence type="ECO:0000313" key="2">
    <source>
        <dbReference type="EMBL" id="PHM72753.1"/>
    </source>
</evidence>
<dbReference type="AlphaFoldDB" id="A0A2D0LAR2"/>
<protein>
    <submittedName>
        <fullName evidence="2">Uncharacterized protein</fullName>
    </submittedName>
</protein>
<dbReference type="EMBL" id="NJCX01000015">
    <property type="protein sequence ID" value="PHM72753.1"/>
    <property type="molecule type" value="Genomic_DNA"/>
</dbReference>
<feature type="transmembrane region" description="Helical" evidence="1">
    <location>
        <begin position="9"/>
        <end position="27"/>
    </location>
</feature>
<dbReference type="OrthoDB" id="6466391at2"/>